<name>A0A8H5FZT7_9AGAR</name>
<feature type="compositionally biased region" description="Low complexity" evidence="1">
    <location>
        <begin position="40"/>
        <end position="52"/>
    </location>
</feature>
<feature type="region of interest" description="Disordered" evidence="1">
    <location>
        <begin position="409"/>
        <end position="440"/>
    </location>
</feature>
<feature type="compositionally biased region" description="Basic residues" evidence="1">
    <location>
        <begin position="458"/>
        <end position="470"/>
    </location>
</feature>
<feature type="region of interest" description="Disordered" evidence="1">
    <location>
        <begin position="1"/>
        <end position="123"/>
    </location>
</feature>
<feature type="region of interest" description="Disordered" evidence="1">
    <location>
        <begin position="309"/>
        <end position="329"/>
    </location>
</feature>
<dbReference type="Proteomes" id="UP000559027">
    <property type="component" value="Unassembled WGS sequence"/>
</dbReference>
<dbReference type="OrthoDB" id="3013446at2759"/>
<accession>A0A8H5FZT7</accession>
<feature type="compositionally biased region" description="Polar residues" evidence="1">
    <location>
        <begin position="202"/>
        <end position="213"/>
    </location>
</feature>
<feature type="compositionally biased region" description="Pro residues" evidence="1">
    <location>
        <begin position="257"/>
        <end position="270"/>
    </location>
</feature>
<feature type="compositionally biased region" description="Polar residues" evidence="1">
    <location>
        <begin position="145"/>
        <end position="178"/>
    </location>
</feature>
<feature type="compositionally biased region" description="Polar residues" evidence="1">
    <location>
        <begin position="237"/>
        <end position="252"/>
    </location>
</feature>
<feature type="region of interest" description="Disordered" evidence="1">
    <location>
        <begin position="770"/>
        <end position="852"/>
    </location>
</feature>
<feature type="compositionally biased region" description="Low complexity" evidence="1">
    <location>
        <begin position="179"/>
        <end position="197"/>
    </location>
</feature>
<feature type="region of interest" description="Disordered" evidence="1">
    <location>
        <begin position="136"/>
        <end position="271"/>
    </location>
</feature>
<reference evidence="2 3" key="1">
    <citation type="journal article" date="2020" name="ISME J.">
        <title>Uncovering the hidden diversity of litter-decomposition mechanisms in mushroom-forming fungi.</title>
        <authorList>
            <person name="Floudas D."/>
            <person name="Bentzer J."/>
            <person name="Ahren D."/>
            <person name="Johansson T."/>
            <person name="Persson P."/>
            <person name="Tunlid A."/>
        </authorList>
    </citation>
    <scope>NUCLEOTIDE SEQUENCE [LARGE SCALE GENOMIC DNA]</scope>
    <source>
        <strain evidence="2 3">CBS 146.42</strain>
    </source>
</reference>
<evidence type="ECO:0000256" key="1">
    <source>
        <dbReference type="SAM" id="MobiDB-lite"/>
    </source>
</evidence>
<gene>
    <name evidence="2" type="ORF">D9756_005267</name>
</gene>
<feature type="region of interest" description="Disordered" evidence="1">
    <location>
        <begin position="644"/>
        <end position="758"/>
    </location>
</feature>
<feature type="compositionally biased region" description="Polar residues" evidence="1">
    <location>
        <begin position="53"/>
        <end position="62"/>
    </location>
</feature>
<keyword evidence="3" id="KW-1185">Reference proteome</keyword>
<sequence>MAATLHVARNEPAPNVHAGLYPQPLMADLDSRDSRYPTISSSQSRRSTNRQSPLLQDQSFDASSDLYRRSSDATNGPSGRSLAEQQPSLTSQVVPQGWASQGMLSVPSQSPEPPRGSISYALPNGTARRAAERYSLDEAGETQPPAASSETRQTGVDSNNNTPLSRSGTPQLTRGPSNSQDRPQSLLPSSPRHPSLPVAGIGSSSPPGTSNGQFPPIMPLAASPNYTPPVAPRNRAYPQQPTYITPTNSMNPVNPVYSPPQPAQPPPPPEEVCVECAMRDQEMADVDVTSPGVWERASDAAFEELKRRELEDEASGVINNDPSRPRIRGGRLTEQNLRLWLSINPKEPAARQQTVSKYVKSQRALLKEEAHARAQAMQEAKQLDSKVRDAYTQLRSSAYDLGSHAAFADDTGGVRIKPPKSTSPGGHSHNRSQSREITLLENGMIVEHVDVRREERERKRKEERRARKSSRSSAVDVTSIISVNSNGRHTDHGASLKPYSRYSQSSSARPISILTAPNERPELPRAYSQASFSDVHSLGSNSPKRRFFGFRNLSAGWRSQDSLAASAMTGGSLLDMHVALQRENSKTMRYNSGSPVDLNSPRRSQIWPPAEPESLDASTLPASKAKSESSKKTKVFTKFWRKVTGHKNDNTSNPDDQRSREKLEDDMPLAPPPPLSYLVDRGSPEMGMTGGRPTSTTSITSTAPKFGYASPGMSPPTAPSSALPSPVSSRPPGPGLDAVEIRGGLNGRFDDAEDIPEDGLPRIMETAKGLYSTTSVPDMRQVGIRSSSPLPPLPSPGLQPMQTAASTRREKSLPPIPPNEEPANDSTKRPGDRPRTVYTYDPRPLPPGTGPAHDFLPPNAPFRSPDVRRQSFGGLSSRPNVPSQVMYANGNTATYDPRRSFGPRYDEFGASRRSLGRIDNMQESLPPMPRPPQFLTKDTKRKSKFGLSTLLGKKNNKHQDHQHEKSAYLFPTMTDASQDEWCVNYATSNSRHSGLSMGSPGQYNPRISVASRKALEELVSQDSEFVAYRYPSHDQRLDLFR</sequence>
<comment type="caution">
    <text evidence="2">The sequence shown here is derived from an EMBL/GenBank/DDBJ whole genome shotgun (WGS) entry which is preliminary data.</text>
</comment>
<dbReference type="AlphaFoldDB" id="A0A8H5FZT7"/>
<organism evidence="2 3">
    <name type="scientific">Leucocoprinus leucothites</name>
    <dbReference type="NCBI Taxonomy" id="201217"/>
    <lineage>
        <taxon>Eukaryota</taxon>
        <taxon>Fungi</taxon>
        <taxon>Dikarya</taxon>
        <taxon>Basidiomycota</taxon>
        <taxon>Agaricomycotina</taxon>
        <taxon>Agaricomycetes</taxon>
        <taxon>Agaricomycetidae</taxon>
        <taxon>Agaricales</taxon>
        <taxon>Agaricineae</taxon>
        <taxon>Agaricaceae</taxon>
        <taxon>Leucocoprinus</taxon>
    </lineage>
</organism>
<dbReference type="EMBL" id="JAACJO010000008">
    <property type="protein sequence ID" value="KAF5355034.1"/>
    <property type="molecule type" value="Genomic_DNA"/>
</dbReference>
<evidence type="ECO:0000313" key="2">
    <source>
        <dbReference type="EMBL" id="KAF5355034.1"/>
    </source>
</evidence>
<feature type="compositionally biased region" description="Low complexity" evidence="1">
    <location>
        <begin position="719"/>
        <end position="728"/>
    </location>
</feature>
<evidence type="ECO:0000313" key="3">
    <source>
        <dbReference type="Proteomes" id="UP000559027"/>
    </source>
</evidence>
<protein>
    <submittedName>
        <fullName evidence="2">Uncharacterized protein</fullName>
    </submittedName>
</protein>
<feature type="compositionally biased region" description="Basic and acidic residues" evidence="1">
    <location>
        <begin position="655"/>
        <end position="665"/>
    </location>
</feature>
<feature type="region of interest" description="Disordered" evidence="1">
    <location>
        <begin position="452"/>
        <end position="476"/>
    </location>
</feature>
<feature type="compositionally biased region" description="Polar residues" evidence="1">
    <location>
        <begin position="72"/>
        <end position="109"/>
    </location>
</feature>
<feature type="compositionally biased region" description="Basic and acidic residues" evidence="1">
    <location>
        <begin position="826"/>
        <end position="835"/>
    </location>
</feature>
<proteinExistence type="predicted"/>
<feature type="region of interest" description="Disordered" evidence="1">
    <location>
        <begin position="586"/>
        <end position="631"/>
    </location>
</feature>